<feature type="transmembrane region" description="Helical" evidence="7">
    <location>
        <begin position="219"/>
        <end position="239"/>
    </location>
</feature>
<gene>
    <name evidence="9" type="ORF">FPZ12_005390</name>
</gene>
<dbReference type="RefSeq" id="WP_144746176.1">
    <property type="nucleotide sequence ID" value="NZ_VMNW02000005.1"/>
</dbReference>
<feature type="transmembrane region" description="Helical" evidence="7">
    <location>
        <begin position="277"/>
        <end position="306"/>
    </location>
</feature>
<keyword evidence="4 7" id="KW-0812">Transmembrane</keyword>
<comment type="subcellular location">
    <subcellularLocation>
        <location evidence="1 7">Cell membrane</location>
        <topology evidence="1 7">Multi-pass membrane protein</topology>
    </subcellularLocation>
</comment>
<dbReference type="Pfam" id="PF00528">
    <property type="entry name" value="BPD_transp_1"/>
    <property type="match status" value="1"/>
</dbReference>
<evidence type="ECO:0000313" key="10">
    <source>
        <dbReference type="Proteomes" id="UP000319769"/>
    </source>
</evidence>
<dbReference type="OrthoDB" id="147639at2"/>
<dbReference type="SUPFAM" id="SSF161098">
    <property type="entry name" value="MetI-like"/>
    <property type="match status" value="1"/>
</dbReference>
<evidence type="ECO:0000256" key="3">
    <source>
        <dbReference type="ARBA" id="ARBA00022475"/>
    </source>
</evidence>
<evidence type="ECO:0000256" key="1">
    <source>
        <dbReference type="ARBA" id="ARBA00004651"/>
    </source>
</evidence>
<dbReference type="EMBL" id="VMNW02000005">
    <property type="protein sequence ID" value="KAA9165507.1"/>
    <property type="molecule type" value="Genomic_DNA"/>
</dbReference>
<dbReference type="InterPro" id="IPR035906">
    <property type="entry name" value="MetI-like_sf"/>
</dbReference>
<feature type="transmembrane region" description="Helical" evidence="7">
    <location>
        <begin position="123"/>
        <end position="145"/>
    </location>
</feature>
<feature type="transmembrane region" description="Helical" evidence="7">
    <location>
        <begin position="29"/>
        <end position="50"/>
    </location>
</feature>
<evidence type="ECO:0000256" key="7">
    <source>
        <dbReference type="RuleBase" id="RU363032"/>
    </source>
</evidence>
<evidence type="ECO:0000256" key="6">
    <source>
        <dbReference type="ARBA" id="ARBA00023136"/>
    </source>
</evidence>
<feature type="domain" description="ABC transmembrane type-1" evidence="8">
    <location>
        <begin position="117"/>
        <end position="346"/>
    </location>
</feature>
<dbReference type="GO" id="GO:0005886">
    <property type="term" value="C:plasma membrane"/>
    <property type="evidence" value="ECO:0007669"/>
    <property type="project" value="UniProtKB-SubCell"/>
</dbReference>
<feature type="transmembrane region" description="Helical" evidence="7">
    <location>
        <begin position="326"/>
        <end position="349"/>
    </location>
</feature>
<reference evidence="9" key="1">
    <citation type="submission" date="2019-09" db="EMBL/GenBank/DDBJ databases">
        <authorList>
            <person name="Teo W.F.A."/>
            <person name="Duangmal K."/>
        </authorList>
    </citation>
    <scope>NUCLEOTIDE SEQUENCE [LARGE SCALE GENOMIC DNA]</scope>
    <source>
        <strain evidence="9">K81G1</strain>
    </source>
</reference>
<evidence type="ECO:0000256" key="2">
    <source>
        <dbReference type="ARBA" id="ARBA00022448"/>
    </source>
</evidence>
<keyword evidence="10" id="KW-1185">Reference proteome</keyword>
<dbReference type="Gene3D" id="1.10.3720.10">
    <property type="entry name" value="MetI-like"/>
    <property type="match status" value="1"/>
</dbReference>
<evidence type="ECO:0000256" key="4">
    <source>
        <dbReference type="ARBA" id="ARBA00022692"/>
    </source>
</evidence>
<dbReference type="PANTHER" id="PTHR43163">
    <property type="entry name" value="DIPEPTIDE TRANSPORT SYSTEM PERMEASE PROTEIN DPPB-RELATED"/>
    <property type="match status" value="1"/>
</dbReference>
<dbReference type="InterPro" id="IPR000515">
    <property type="entry name" value="MetI-like"/>
</dbReference>
<dbReference type="InterPro" id="IPR045621">
    <property type="entry name" value="BPD_transp_1_N"/>
</dbReference>
<evidence type="ECO:0000313" key="9">
    <source>
        <dbReference type="EMBL" id="KAA9165507.1"/>
    </source>
</evidence>
<comment type="caution">
    <text evidence="9">The sequence shown here is derived from an EMBL/GenBank/DDBJ whole genome shotgun (WGS) entry which is preliminary data.</text>
</comment>
<protein>
    <submittedName>
        <fullName evidence="9">ABC transporter permease</fullName>
    </submittedName>
</protein>
<proteinExistence type="inferred from homology"/>
<keyword evidence="6 7" id="KW-0472">Membrane</keyword>
<evidence type="ECO:0000259" key="8">
    <source>
        <dbReference type="PROSITE" id="PS50928"/>
    </source>
</evidence>
<keyword evidence="3" id="KW-1003">Cell membrane</keyword>
<dbReference type="PROSITE" id="PS50928">
    <property type="entry name" value="ABC_TM1"/>
    <property type="match status" value="1"/>
</dbReference>
<sequence length="357" mass="37771">MTTTERPPAPVVAPRRGGGLLASPVLRRLLLVPVIAFVVVVVVFLVVHALPGDAAQQLAATMNGATPQDLAELRRSLGLDGSLFSQFWSYLDGLAHLRLGESFYSGRPVSELLGSALPVTIELAVAAGIVSTVAGVLTGIVAARYRGTWLDSVIRGGATVGFSLPWFALAVLAVVVFGVWLDWLPIFGRLPTSVDYTPTTGFVLIDAFVQGRFDLIGPWLQHLILPALTLAATCAGFVCRITREACLTASAQGFVRTARMKGLTERRIALGHVLRNAAVPILTVSGLQFGSLLGGAVITEAVFSYPGVGSLLVEAVGRRDYFLVEGAALAIGLLFTLVNAVVDLTVLAIDPRTRRAH</sequence>
<comment type="similarity">
    <text evidence="7">Belongs to the binding-protein-dependent transport system permease family.</text>
</comment>
<dbReference type="GO" id="GO:0055085">
    <property type="term" value="P:transmembrane transport"/>
    <property type="evidence" value="ECO:0007669"/>
    <property type="project" value="InterPro"/>
</dbReference>
<dbReference type="Pfam" id="PF19300">
    <property type="entry name" value="BPD_transp_1_N"/>
    <property type="match status" value="1"/>
</dbReference>
<keyword evidence="5 7" id="KW-1133">Transmembrane helix</keyword>
<dbReference type="Proteomes" id="UP000319769">
    <property type="component" value="Unassembled WGS sequence"/>
</dbReference>
<feature type="transmembrane region" description="Helical" evidence="7">
    <location>
        <begin position="157"/>
        <end position="181"/>
    </location>
</feature>
<dbReference type="CDD" id="cd06261">
    <property type="entry name" value="TM_PBP2"/>
    <property type="match status" value="1"/>
</dbReference>
<accession>A0A5N0VGM5</accession>
<organism evidence="9 10">
    <name type="scientific">Amycolatopsis acidicola</name>
    <dbReference type="NCBI Taxonomy" id="2596893"/>
    <lineage>
        <taxon>Bacteria</taxon>
        <taxon>Bacillati</taxon>
        <taxon>Actinomycetota</taxon>
        <taxon>Actinomycetes</taxon>
        <taxon>Pseudonocardiales</taxon>
        <taxon>Pseudonocardiaceae</taxon>
        <taxon>Amycolatopsis</taxon>
    </lineage>
</organism>
<name>A0A5N0VGM5_9PSEU</name>
<keyword evidence="2 7" id="KW-0813">Transport</keyword>
<dbReference type="AlphaFoldDB" id="A0A5N0VGM5"/>
<dbReference type="PANTHER" id="PTHR43163:SF6">
    <property type="entry name" value="DIPEPTIDE TRANSPORT SYSTEM PERMEASE PROTEIN DPPB-RELATED"/>
    <property type="match status" value="1"/>
</dbReference>
<evidence type="ECO:0000256" key="5">
    <source>
        <dbReference type="ARBA" id="ARBA00022989"/>
    </source>
</evidence>